<feature type="region of interest" description="Disordered" evidence="1">
    <location>
        <begin position="1"/>
        <end position="174"/>
    </location>
</feature>
<feature type="compositionally biased region" description="Low complexity" evidence="1">
    <location>
        <begin position="15"/>
        <end position="30"/>
    </location>
</feature>
<name>A0A9W7XZ44_9FUNG</name>
<sequence>MSQLHGPAPHGSGGALRSQAAARRAGQGAAYTSLDGQVIQSGGPRAGQGDVSDDDPTNTAMFLDESEENELVSVAPGTPMAFKKLGQVTVKSITRQRDSQTPGRAQGGPSAGLQRTQRGAGGSARYDNAESPSKKGRGGRAPLVGSRIPMPTSAQPARAAESRQAEADNTEVPLSVRRIRSSRRAGIILDRIKHG</sequence>
<proteinExistence type="predicted"/>
<comment type="caution">
    <text evidence="2">The sequence shown here is derived from an EMBL/GenBank/DDBJ whole genome shotgun (WGS) entry which is preliminary data.</text>
</comment>
<keyword evidence="3" id="KW-1185">Reference proteome</keyword>
<feature type="compositionally biased region" description="Polar residues" evidence="1">
    <location>
        <begin position="89"/>
        <end position="103"/>
    </location>
</feature>
<protein>
    <submittedName>
        <fullName evidence="2">Uncharacterized protein</fullName>
    </submittedName>
</protein>
<accession>A0A9W7XZ44</accession>
<dbReference type="OrthoDB" id="5598076at2759"/>
<evidence type="ECO:0000256" key="1">
    <source>
        <dbReference type="SAM" id="MobiDB-lite"/>
    </source>
</evidence>
<feature type="non-terminal residue" evidence="2">
    <location>
        <position position="195"/>
    </location>
</feature>
<dbReference type="Proteomes" id="UP001143981">
    <property type="component" value="Unassembled WGS sequence"/>
</dbReference>
<reference evidence="2" key="1">
    <citation type="submission" date="2022-07" db="EMBL/GenBank/DDBJ databases">
        <title>Phylogenomic reconstructions and comparative analyses of Kickxellomycotina fungi.</title>
        <authorList>
            <person name="Reynolds N.K."/>
            <person name="Stajich J.E."/>
            <person name="Barry K."/>
            <person name="Grigoriev I.V."/>
            <person name="Crous P."/>
            <person name="Smith M.E."/>
        </authorList>
    </citation>
    <scope>NUCLEOTIDE SEQUENCE</scope>
    <source>
        <strain evidence="2">BCRC 34381</strain>
    </source>
</reference>
<evidence type="ECO:0000313" key="2">
    <source>
        <dbReference type="EMBL" id="KAJ1721582.1"/>
    </source>
</evidence>
<dbReference type="AlphaFoldDB" id="A0A9W7XZ44"/>
<organism evidence="2 3">
    <name type="scientific">Coemansia biformis</name>
    <dbReference type="NCBI Taxonomy" id="1286918"/>
    <lineage>
        <taxon>Eukaryota</taxon>
        <taxon>Fungi</taxon>
        <taxon>Fungi incertae sedis</taxon>
        <taxon>Zoopagomycota</taxon>
        <taxon>Kickxellomycotina</taxon>
        <taxon>Kickxellomycetes</taxon>
        <taxon>Kickxellales</taxon>
        <taxon>Kickxellaceae</taxon>
        <taxon>Coemansia</taxon>
    </lineage>
</organism>
<gene>
    <name evidence="2" type="ORF">LPJ61_006023</name>
</gene>
<dbReference type="EMBL" id="JANBOI010002476">
    <property type="protein sequence ID" value="KAJ1721582.1"/>
    <property type="molecule type" value="Genomic_DNA"/>
</dbReference>
<evidence type="ECO:0000313" key="3">
    <source>
        <dbReference type="Proteomes" id="UP001143981"/>
    </source>
</evidence>